<name>A0A4Q2USD7_9BACT</name>
<evidence type="ECO:0000313" key="2">
    <source>
        <dbReference type="Proteomes" id="UP000290407"/>
    </source>
</evidence>
<gene>
    <name evidence="1" type="ORF">EQG79_00505</name>
</gene>
<dbReference type="EMBL" id="SBLB01000001">
    <property type="protein sequence ID" value="RYC70665.1"/>
    <property type="molecule type" value="Genomic_DNA"/>
</dbReference>
<comment type="caution">
    <text evidence="1">The sequence shown here is derived from an EMBL/GenBank/DDBJ whole genome shotgun (WGS) entry which is preliminary data.</text>
</comment>
<dbReference type="RefSeq" id="WP_129598792.1">
    <property type="nucleotide sequence ID" value="NZ_SBLB01000001.1"/>
</dbReference>
<sequence length="206" mass="23487">MTIGDAYKLYQQMADEQDGAYLSPPMFVRQYIVSRRAWLRDKASQPDSEYVRRLTAAFWKEEVVRNTATFVLLGLGEFSFIRAVSPDFDLNGKKLSNRPCPPVTDDQFSTVMTDPTKRPDDWFPRYREEGDRLSILSKTVPTVIRVTYWQDLDEPVFTSVFASELAESKFAVDEILLRVLAKADLATGDVNRYAAVTGREIPAENV</sequence>
<dbReference type="Proteomes" id="UP000290407">
    <property type="component" value="Unassembled WGS sequence"/>
</dbReference>
<organism evidence="1 2">
    <name type="scientific">Spirosoma sordidisoli</name>
    <dbReference type="NCBI Taxonomy" id="2502893"/>
    <lineage>
        <taxon>Bacteria</taxon>
        <taxon>Pseudomonadati</taxon>
        <taxon>Bacteroidota</taxon>
        <taxon>Cytophagia</taxon>
        <taxon>Cytophagales</taxon>
        <taxon>Cytophagaceae</taxon>
        <taxon>Spirosoma</taxon>
    </lineage>
</organism>
<reference evidence="1 2" key="1">
    <citation type="submission" date="2019-01" db="EMBL/GenBank/DDBJ databases">
        <title>Spirosoma flava sp. nov., a propanil-degrading bacterium isolated from herbicide-contaminated soil.</title>
        <authorList>
            <person name="Zhang L."/>
            <person name="Jiang J.-D."/>
        </authorList>
    </citation>
    <scope>NUCLEOTIDE SEQUENCE [LARGE SCALE GENOMIC DNA]</scope>
    <source>
        <strain evidence="1 2">TY50</strain>
    </source>
</reference>
<dbReference type="AlphaFoldDB" id="A0A4Q2USD7"/>
<protein>
    <submittedName>
        <fullName evidence="1">Uncharacterized protein</fullName>
    </submittedName>
</protein>
<proteinExistence type="predicted"/>
<keyword evidence="2" id="KW-1185">Reference proteome</keyword>
<evidence type="ECO:0000313" key="1">
    <source>
        <dbReference type="EMBL" id="RYC70665.1"/>
    </source>
</evidence>
<accession>A0A4Q2USD7</accession>